<sequence>MKKKLISTVFVFCAFASVWSQQILEPDVLGKVLASVFEVVVEKPVEKNIEYERDLPWARIAFSIRNDAYLPLGTAFLLDTGEFYSAAHVFSLYEDSLYTDYYIRDGSGKTFKVDTVTKFSTNRDFISFTVEDYTPEQGAGLAVADVAEMNSVVFSVGNALGDGIVIRNGILTSRTYEVENGEWKWLRFSAAASPGNSGGPLITADGRVLGIVTMKSENENLNYALPFAETDSVEAGVGFMYNSFYYSLPNVLSEKFYHIFDHTVSLPKKLKDVQSELTEAFNAYVTDVAAGVRKQFNPLGRKGFVSASGSAEILSNYFLMKFPYTLYLNEAGKWDYGYPSSQVHQLPGNGTVQFGNMMGLSMGIIQKPDNVSMAELLSNPKLYMDYSLAADKITRNFNSEKIAVTTLGQPAESSSYVDYFGRTWQVNLWRLGFADSALLCYALPLPNGIYYMYDIASTGTIAACGKNDMSFVADFVYPCYTGKISEWQEFLSLPQELAGVPVDFLREFKIEMKADSVSIDTGVFTVDIPQSVLPLNEDSYFRATCAYTMRDDKLIFDNRSFDVFTNRRTDNYKYMNISKLKKPAAGALKNTVEIWEQKRDRITPFNSEPYNYEQYTYCDKVLYPAGVSFENRTDADVVYLLCTELGGQNKFEEISRFSERAESCIIELR</sequence>
<dbReference type="SUPFAM" id="SSF50494">
    <property type="entry name" value="Trypsin-like serine proteases"/>
    <property type="match status" value="1"/>
</dbReference>
<protein>
    <recommendedName>
        <fullName evidence="3">Serine protease</fullName>
    </recommendedName>
</protein>
<dbReference type="eggNOG" id="COG0265">
    <property type="taxonomic scope" value="Bacteria"/>
</dbReference>
<evidence type="ECO:0000313" key="1">
    <source>
        <dbReference type="EMBL" id="AEE16144.1"/>
    </source>
</evidence>
<keyword evidence="2" id="KW-1185">Reference proteome</keyword>
<dbReference type="GO" id="GO:0004252">
    <property type="term" value="F:serine-type endopeptidase activity"/>
    <property type="evidence" value="ECO:0007669"/>
    <property type="project" value="InterPro"/>
</dbReference>
<dbReference type="Pfam" id="PF13365">
    <property type="entry name" value="Trypsin_2"/>
    <property type="match status" value="1"/>
</dbReference>
<gene>
    <name evidence="1" type="ordered locus">Trebr_0702</name>
</gene>
<dbReference type="RefSeq" id="WP_013757863.1">
    <property type="nucleotide sequence ID" value="NC_015500.1"/>
</dbReference>
<dbReference type="KEGG" id="tbe:Trebr_0702"/>
<dbReference type="Gene3D" id="2.40.10.120">
    <property type="match status" value="1"/>
</dbReference>
<dbReference type="PRINTS" id="PR00834">
    <property type="entry name" value="PROTEASES2C"/>
</dbReference>
<dbReference type="EMBL" id="CP002696">
    <property type="protein sequence ID" value="AEE16144.1"/>
    <property type="molecule type" value="Genomic_DNA"/>
</dbReference>
<dbReference type="InterPro" id="IPR009003">
    <property type="entry name" value="Peptidase_S1_PA"/>
</dbReference>
<name>F4LQC3_TREBD</name>
<dbReference type="OrthoDB" id="212300at2"/>
<dbReference type="STRING" id="906968.Trebr_0702"/>
<dbReference type="AlphaFoldDB" id="F4LQC3"/>
<dbReference type="Proteomes" id="UP000006546">
    <property type="component" value="Chromosome"/>
</dbReference>
<evidence type="ECO:0000313" key="2">
    <source>
        <dbReference type="Proteomes" id="UP000006546"/>
    </source>
</evidence>
<accession>F4LQC3</accession>
<dbReference type="HOGENOM" id="CLU_422578_0_0_12"/>
<dbReference type="GO" id="GO:0006508">
    <property type="term" value="P:proteolysis"/>
    <property type="evidence" value="ECO:0007669"/>
    <property type="project" value="InterPro"/>
</dbReference>
<reference evidence="2" key="1">
    <citation type="submission" date="2011-04" db="EMBL/GenBank/DDBJ databases">
        <title>The complete genome of Treponema brennaborense DSM 12168.</title>
        <authorList>
            <person name="Lucas S."/>
            <person name="Han J."/>
            <person name="Lapidus A."/>
            <person name="Bruce D."/>
            <person name="Goodwin L."/>
            <person name="Pitluck S."/>
            <person name="Peters L."/>
            <person name="Kyrpides N."/>
            <person name="Mavromatis K."/>
            <person name="Ivanova N."/>
            <person name="Mikhailova N."/>
            <person name="Pagani I."/>
            <person name="Teshima H."/>
            <person name="Detter J.C."/>
            <person name="Tapia R."/>
            <person name="Han C."/>
            <person name="Land M."/>
            <person name="Hauser L."/>
            <person name="Markowitz V."/>
            <person name="Cheng J.-F."/>
            <person name="Hugenholtz P."/>
            <person name="Woyke T."/>
            <person name="Wu D."/>
            <person name="Gronow S."/>
            <person name="Wellnitz S."/>
            <person name="Brambilla E."/>
            <person name="Klenk H.-P."/>
            <person name="Eisen J.A."/>
        </authorList>
    </citation>
    <scope>NUCLEOTIDE SEQUENCE [LARGE SCALE GENOMIC DNA]</scope>
    <source>
        <strain evidence="2">DSM 12168 / CIP 105900 / DD5/3</strain>
    </source>
</reference>
<dbReference type="InterPro" id="IPR001940">
    <property type="entry name" value="Peptidase_S1C"/>
</dbReference>
<organism evidence="1 2">
    <name type="scientific">Treponema brennaborense (strain DSM 12168 / CIP 105900 / DD5/3)</name>
    <dbReference type="NCBI Taxonomy" id="906968"/>
    <lineage>
        <taxon>Bacteria</taxon>
        <taxon>Pseudomonadati</taxon>
        <taxon>Spirochaetota</taxon>
        <taxon>Spirochaetia</taxon>
        <taxon>Spirochaetales</taxon>
        <taxon>Treponemataceae</taxon>
        <taxon>Treponema</taxon>
    </lineage>
</organism>
<evidence type="ECO:0008006" key="3">
    <source>
        <dbReference type="Google" id="ProtNLM"/>
    </source>
</evidence>
<proteinExistence type="predicted"/>